<evidence type="ECO:0000313" key="6">
    <source>
        <dbReference type="EMBL" id="CAB4189024.1"/>
    </source>
</evidence>
<proteinExistence type="predicted"/>
<evidence type="ECO:0008006" key="10">
    <source>
        <dbReference type="Google" id="ProtNLM"/>
    </source>
</evidence>
<dbReference type="Pfam" id="PF03013">
    <property type="entry name" value="Pyr_excise"/>
    <property type="match status" value="1"/>
</dbReference>
<dbReference type="EMBL" id="LR797131">
    <property type="protein sequence ID" value="CAB4189024.1"/>
    <property type="molecule type" value="Genomic_DNA"/>
</dbReference>
<dbReference type="EMBL" id="LR796457">
    <property type="protein sequence ID" value="CAB4145340.1"/>
    <property type="molecule type" value="Genomic_DNA"/>
</dbReference>
<dbReference type="EMBL" id="LR797188">
    <property type="protein sequence ID" value="CAB4192625.1"/>
    <property type="molecule type" value="Genomic_DNA"/>
</dbReference>
<reference evidence="5" key="1">
    <citation type="submission" date="2020-05" db="EMBL/GenBank/DDBJ databases">
        <authorList>
            <person name="Chiriac C."/>
            <person name="Salcher M."/>
            <person name="Ghai R."/>
            <person name="Kavagutti S V."/>
        </authorList>
    </citation>
    <scope>NUCLEOTIDE SEQUENCE</scope>
</reference>
<evidence type="ECO:0000313" key="1">
    <source>
        <dbReference type="EMBL" id="CAB4145340.1"/>
    </source>
</evidence>
<dbReference type="EMBL" id="LR798431">
    <property type="protein sequence ID" value="CAB5231600.1"/>
    <property type="molecule type" value="Genomic_DNA"/>
</dbReference>
<evidence type="ECO:0000313" key="9">
    <source>
        <dbReference type="EMBL" id="CAB5231600.1"/>
    </source>
</evidence>
<dbReference type="EMBL" id="LR796983">
    <property type="protein sequence ID" value="CAB4179828.1"/>
    <property type="molecule type" value="Genomic_DNA"/>
</dbReference>
<sequence>MQTFLPYANIAESAIALDNKRLNKQILEAYQILNVLSGQSPSGAWRNHPAVLMWKNHEHSLYLYAKVMAYEASNRGIKVDTNLSNLENLYDRCSHIWGDGMPSWYSEEDVKRVVMTHRANLYTKDPIHYKKFKYALYHPDNQPCCEKCKYYWVTHVRK</sequence>
<dbReference type="EMBL" id="LR797080">
    <property type="protein sequence ID" value="CAB4185418.1"/>
    <property type="molecule type" value="Genomic_DNA"/>
</dbReference>
<dbReference type="EMBL" id="LR797455">
    <property type="protein sequence ID" value="CAB4217896.1"/>
    <property type="molecule type" value="Genomic_DNA"/>
</dbReference>
<evidence type="ECO:0000313" key="8">
    <source>
        <dbReference type="EMBL" id="CAB4217896.1"/>
    </source>
</evidence>
<name>A0A6J5QWP5_9CAUD</name>
<dbReference type="EMBL" id="LR796551">
    <property type="protein sequence ID" value="CAB4151027.1"/>
    <property type="molecule type" value="Genomic_DNA"/>
</dbReference>
<dbReference type="EMBL" id="LR796915">
    <property type="protein sequence ID" value="CAB4174486.1"/>
    <property type="molecule type" value="Genomic_DNA"/>
</dbReference>
<evidence type="ECO:0000313" key="5">
    <source>
        <dbReference type="EMBL" id="CAB4185418.1"/>
    </source>
</evidence>
<protein>
    <recommendedName>
        <fullName evidence="10">Pyrimidine dimer DNA glycosylase</fullName>
    </recommendedName>
</protein>
<evidence type="ECO:0000313" key="7">
    <source>
        <dbReference type="EMBL" id="CAB4192625.1"/>
    </source>
</evidence>
<evidence type="ECO:0000313" key="3">
    <source>
        <dbReference type="EMBL" id="CAB4174486.1"/>
    </source>
</evidence>
<dbReference type="InterPro" id="IPR004260">
    <property type="entry name" value="Pyr-dimer_DNA_glycosylase"/>
</dbReference>
<accession>A0A6J5QWP5</accession>
<evidence type="ECO:0000313" key="4">
    <source>
        <dbReference type="EMBL" id="CAB4179828.1"/>
    </source>
</evidence>
<gene>
    <name evidence="4" type="ORF">UFOVP1032_119</name>
    <name evidence="5" type="ORF">UFOVP1125_35</name>
    <name evidence="6" type="ORF">UFOVP1173_133</name>
    <name evidence="7" type="ORF">UFOVP1241_51</name>
    <name evidence="8" type="ORF">UFOVP1491_119</name>
    <name evidence="9" type="ORF">UFOVP1579_119</name>
    <name evidence="1" type="ORF">UFOVP485_2</name>
    <name evidence="2" type="ORF">UFOVP575_106</name>
    <name evidence="3" type="ORF">UFOVP963_54</name>
</gene>
<evidence type="ECO:0000313" key="2">
    <source>
        <dbReference type="EMBL" id="CAB4151027.1"/>
    </source>
</evidence>
<organism evidence="5">
    <name type="scientific">uncultured Caudovirales phage</name>
    <dbReference type="NCBI Taxonomy" id="2100421"/>
    <lineage>
        <taxon>Viruses</taxon>
        <taxon>Duplodnaviria</taxon>
        <taxon>Heunggongvirae</taxon>
        <taxon>Uroviricota</taxon>
        <taxon>Caudoviricetes</taxon>
        <taxon>Peduoviridae</taxon>
        <taxon>Maltschvirus</taxon>
        <taxon>Maltschvirus maltsch</taxon>
    </lineage>
</organism>